<dbReference type="Proteomes" id="UP000005019">
    <property type="component" value="Unassembled WGS sequence"/>
</dbReference>
<feature type="transmembrane region" description="Helical" evidence="8">
    <location>
        <begin position="288"/>
        <end position="312"/>
    </location>
</feature>
<keyword evidence="7 8" id="KW-0472">Membrane</keyword>
<dbReference type="AlphaFoldDB" id="F5R940"/>
<dbReference type="GO" id="GO:0005886">
    <property type="term" value="C:plasma membrane"/>
    <property type="evidence" value="ECO:0007669"/>
    <property type="project" value="UniProtKB-SubCell"/>
</dbReference>
<dbReference type="eggNOG" id="COG0679">
    <property type="taxonomic scope" value="Bacteria"/>
</dbReference>
<keyword evidence="3" id="KW-0813">Transport</keyword>
<feature type="transmembrane region" description="Helical" evidence="8">
    <location>
        <begin position="173"/>
        <end position="195"/>
    </location>
</feature>
<evidence type="ECO:0000313" key="10">
    <source>
        <dbReference type="Proteomes" id="UP000005019"/>
    </source>
</evidence>
<comment type="similarity">
    <text evidence="2">Belongs to the auxin efflux carrier (TC 2.A.69) family.</text>
</comment>
<feature type="transmembrane region" description="Helical" evidence="8">
    <location>
        <begin position="260"/>
        <end position="276"/>
    </location>
</feature>
<feature type="transmembrane region" description="Helical" evidence="8">
    <location>
        <begin position="235"/>
        <end position="254"/>
    </location>
</feature>
<evidence type="ECO:0000256" key="4">
    <source>
        <dbReference type="ARBA" id="ARBA00022475"/>
    </source>
</evidence>
<feature type="transmembrane region" description="Helical" evidence="8">
    <location>
        <begin position="68"/>
        <end position="87"/>
    </location>
</feature>
<accession>F5R940</accession>
<reference evidence="9 10" key="1">
    <citation type="journal article" date="2011" name="J. Bacteriol.">
        <title>Genome sequence of Methyloversatilis universalis FAM5T, a methylotrophic representative of the order Rhodocyclales.</title>
        <authorList>
            <person name="Kittichotirat W."/>
            <person name="Good N.M."/>
            <person name="Hall R."/>
            <person name="Bringel F."/>
            <person name="Lajus A."/>
            <person name="Medigue C."/>
            <person name="Smalley N.E."/>
            <person name="Beck D."/>
            <person name="Bumgarner R."/>
            <person name="Vuilleumier S."/>
            <person name="Kalyuzhnaya M.G."/>
        </authorList>
    </citation>
    <scope>NUCLEOTIDE SEQUENCE [LARGE SCALE GENOMIC DNA]</scope>
    <source>
        <strain evidence="10">ATCC BAA-1314 / JCM 13912 / FAM5</strain>
    </source>
</reference>
<dbReference type="STRING" id="1000565.METUNv1_00923"/>
<comment type="subcellular location">
    <subcellularLocation>
        <location evidence="1">Cell membrane</location>
        <topology evidence="1">Multi-pass membrane protein</topology>
    </subcellularLocation>
</comment>
<dbReference type="Gene3D" id="1.20.1530.20">
    <property type="match status" value="1"/>
</dbReference>
<dbReference type="Pfam" id="PF03547">
    <property type="entry name" value="Mem_trans"/>
    <property type="match status" value="1"/>
</dbReference>
<feature type="transmembrane region" description="Helical" evidence="8">
    <location>
        <begin position="99"/>
        <end position="118"/>
    </location>
</feature>
<organism evidence="9 10">
    <name type="scientific">Methyloversatilis universalis (strain ATCC BAA-1314 / DSM 25237 / JCM 13912 / CCUG 52030 / FAM5)</name>
    <dbReference type="NCBI Taxonomy" id="1000565"/>
    <lineage>
        <taxon>Bacteria</taxon>
        <taxon>Pseudomonadati</taxon>
        <taxon>Pseudomonadota</taxon>
        <taxon>Betaproteobacteria</taxon>
        <taxon>Nitrosomonadales</taxon>
        <taxon>Sterolibacteriaceae</taxon>
        <taxon>Methyloversatilis</taxon>
    </lineage>
</organism>
<evidence type="ECO:0000256" key="6">
    <source>
        <dbReference type="ARBA" id="ARBA00022989"/>
    </source>
</evidence>
<dbReference type="OrthoDB" id="3435874at2"/>
<dbReference type="PANTHER" id="PTHR36838">
    <property type="entry name" value="AUXIN EFFLUX CARRIER FAMILY PROTEIN"/>
    <property type="match status" value="1"/>
</dbReference>
<dbReference type="EMBL" id="AFHG01000030">
    <property type="protein sequence ID" value="EGK73084.1"/>
    <property type="molecule type" value="Genomic_DNA"/>
</dbReference>
<evidence type="ECO:0000256" key="7">
    <source>
        <dbReference type="ARBA" id="ARBA00023136"/>
    </source>
</evidence>
<gene>
    <name evidence="9" type="ORF">METUNv1_00923</name>
</gene>
<comment type="caution">
    <text evidence="9">The sequence shown here is derived from an EMBL/GenBank/DDBJ whole genome shotgun (WGS) entry which is preliminary data.</text>
</comment>
<evidence type="ECO:0000313" key="9">
    <source>
        <dbReference type="EMBL" id="EGK73084.1"/>
    </source>
</evidence>
<evidence type="ECO:0000256" key="1">
    <source>
        <dbReference type="ARBA" id="ARBA00004651"/>
    </source>
</evidence>
<dbReference type="InterPro" id="IPR038770">
    <property type="entry name" value="Na+/solute_symporter_sf"/>
</dbReference>
<evidence type="ECO:0000256" key="5">
    <source>
        <dbReference type="ARBA" id="ARBA00022692"/>
    </source>
</evidence>
<evidence type="ECO:0000256" key="8">
    <source>
        <dbReference type="SAM" id="Phobius"/>
    </source>
</evidence>
<keyword evidence="10" id="KW-1185">Reference proteome</keyword>
<keyword evidence="6 8" id="KW-1133">Transmembrane helix</keyword>
<feature type="transmembrane region" description="Helical" evidence="8">
    <location>
        <begin position="201"/>
        <end position="223"/>
    </location>
</feature>
<feature type="transmembrane region" description="Helical" evidence="8">
    <location>
        <begin position="37"/>
        <end position="56"/>
    </location>
</feature>
<feature type="transmembrane region" description="Helical" evidence="8">
    <location>
        <begin position="6"/>
        <end position="25"/>
    </location>
</feature>
<keyword evidence="4" id="KW-1003">Cell membrane</keyword>
<dbReference type="RefSeq" id="WP_008059273.1">
    <property type="nucleotide sequence ID" value="NZ_AFHG01000030.1"/>
</dbReference>
<name>F5R940_METUF</name>
<protein>
    <submittedName>
        <fullName evidence="9">Auxin Efflux Carrier</fullName>
    </submittedName>
</protein>
<evidence type="ECO:0000256" key="2">
    <source>
        <dbReference type="ARBA" id="ARBA00010145"/>
    </source>
</evidence>
<sequence length="314" mass="32855">MNAAVQQILLAAPLFVLVFVGYGIVHWGGWPKAAADALAKFVFTIALPAMLFRLMSGFASLPPVDVRLLAAFFGGCLIVFLLGRLVSARLFRLDGVSQSVFALGGVFSNNVLLGLPLTRILLGEHAMPSAALVVVFNALTLWTLVTVSVEWAKNGAPTLAGFGKTARGVLTNPLVASILTGTLFSLTGWTLPSLIDQPLKMLGDAALPMSLIALGMGLAEFGVREGWQQSVSISALKLIAHPLVVWGLAVLLGLPPVETQAVVLLASLSVGANVYLMSRQFHVMQGPVASSLLMSTALAALTTPLMMALVAASS</sequence>
<dbReference type="InterPro" id="IPR004776">
    <property type="entry name" value="Mem_transp_PIN-like"/>
</dbReference>
<evidence type="ECO:0000256" key="3">
    <source>
        <dbReference type="ARBA" id="ARBA00022448"/>
    </source>
</evidence>
<dbReference type="GO" id="GO:0055085">
    <property type="term" value="P:transmembrane transport"/>
    <property type="evidence" value="ECO:0007669"/>
    <property type="project" value="InterPro"/>
</dbReference>
<feature type="transmembrane region" description="Helical" evidence="8">
    <location>
        <begin position="130"/>
        <end position="152"/>
    </location>
</feature>
<keyword evidence="5 8" id="KW-0812">Transmembrane</keyword>
<proteinExistence type="inferred from homology"/>
<dbReference type="PANTHER" id="PTHR36838:SF3">
    <property type="entry name" value="TRANSPORTER AUXIN EFFLUX CARRIER EC FAMILY"/>
    <property type="match status" value="1"/>
</dbReference>